<sequence>MVRLKVFLLFLLGFTMSVCAQGQTEPPVSLTIGGRSIVVPVPGDDFARCDGINPDWDSAMTSTLPPTNRLLALFGTIADRDAIRDGNSVDFSRNFSIQTIRSEENREIGTKTFSQVVGGIRKELDLMKGGFDAEYKKLAEQGSEKLSKDLGVDTSVEFTRPAVLGYFEESETSLGFTIAMNVGVQSGELSEQSRAVVAALIRPVNGRITLLYSAANYKGESDREEAEHSVKAWGDSITAANPVVEGSSLFSGIPKAALIRALIGLVAALVMVLKKRLSAKSTSGPA</sequence>
<evidence type="ECO:0000256" key="1">
    <source>
        <dbReference type="SAM" id="Phobius"/>
    </source>
</evidence>
<keyword evidence="1" id="KW-0812">Transmembrane</keyword>
<keyword evidence="2" id="KW-0732">Signal</keyword>
<feature type="chain" id="PRO_5045642499" description="DUF541 domain-containing protein" evidence="2">
    <location>
        <begin position="21"/>
        <end position="286"/>
    </location>
</feature>
<keyword evidence="1" id="KW-1133">Transmembrane helix</keyword>
<dbReference type="EMBL" id="JAPDDR010000002">
    <property type="protein sequence ID" value="MCW1912729.1"/>
    <property type="molecule type" value="Genomic_DNA"/>
</dbReference>
<feature type="transmembrane region" description="Helical" evidence="1">
    <location>
        <begin position="257"/>
        <end position="273"/>
    </location>
</feature>
<keyword evidence="4" id="KW-1185">Reference proteome</keyword>
<evidence type="ECO:0000313" key="3">
    <source>
        <dbReference type="EMBL" id="MCW1912729.1"/>
    </source>
</evidence>
<keyword evidence="1" id="KW-0472">Membrane</keyword>
<evidence type="ECO:0000313" key="4">
    <source>
        <dbReference type="Proteomes" id="UP001165653"/>
    </source>
</evidence>
<gene>
    <name evidence="3" type="ORF">OJ996_04035</name>
</gene>
<evidence type="ECO:0000256" key="2">
    <source>
        <dbReference type="SAM" id="SignalP"/>
    </source>
</evidence>
<proteinExistence type="predicted"/>
<protein>
    <recommendedName>
        <fullName evidence="5">DUF541 domain-containing protein</fullName>
    </recommendedName>
</protein>
<reference evidence="3" key="1">
    <citation type="submission" date="2022-10" db="EMBL/GenBank/DDBJ databases">
        <title>Luteolibacter sp. GHJ8, whole genome shotgun sequencing project.</title>
        <authorList>
            <person name="Zhao G."/>
            <person name="Shen L."/>
        </authorList>
    </citation>
    <scope>NUCLEOTIDE SEQUENCE</scope>
    <source>
        <strain evidence="3">GHJ8</strain>
    </source>
</reference>
<name>A0ABT3FZH9_9BACT</name>
<comment type="caution">
    <text evidence="3">The sequence shown here is derived from an EMBL/GenBank/DDBJ whole genome shotgun (WGS) entry which is preliminary data.</text>
</comment>
<dbReference type="Proteomes" id="UP001165653">
    <property type="component" value="Unassembled WGS sequence"/>
</dbReference>
<evidence type="ECO:0008006" key="5">
    <source>
        <dbReference type="Google" id="ProtNLM"/>
    </source>
</evidence>
<dbReference type="RefSeq" id="WP_264511430.1">
    <property type="nucleotide sequence ID" value="NZ_JAPDDR010000002.1"/>
</dbReference>
<organism evidence="3 4">
    <name type="scientific">Luteolibacter rhizosphaerae</name>
    <dbReference type="NCBI Taxonomy" id="2989719"/>
    <lineage>
        <taxon>Bacteria</taxon>
        <taxon>Pseudomonadati</taxon>
        <taxon>Verrucomicrobiota</taxon>
        <taxon>Verrucomicrobiia</taxon>
        <taxon>Verrucomicrobiales</taxon>
        <taxon>Verrucomicrobiaceae</taxon>
        <taxon>Luteolibacter</taxon>
    </lineage>
</organism>
<accession>A0ABT3FZH9</accession>
<feature type="signal peptide" evidence="2">
    <location>
        <begin position="1"/>
        <end position="20"/>
    </location>
</feature>